<sequence length="147" mass="15482">MNMGLQKGLLAGLAVLVVEDDYFLAHELAEILEAEGAQVSGPAGTLTEAMDLASRAPLDAAVLDVNLRHLTVQPVIEVLARRDIPVLLLTGADVASLPPDLCRQPIMSKPVDDRALVARLAAFARPSADIPDPAQAVPLSPRKSPPV</sequence>
<organism evidence="3 4">
    <name type="scientific">Cereibacter azotoformans</name>
    <dbReference type="NCBI Taxonomy" id="43057"/>
    <lineage>
        <taxon>Bacteria</taxon>
        <taxon>Pseudomonadati</taxon>
        <taxon>Pseudomonadota</taxon>
        <taxon>Alphaproteobacteria</taxon>
        <taxon>Rhodobacterales</taxon>
        <taxon>Paracoccaceae</taxon>
        <taxon>Cereibacter</taxon>
    </lineage>
</organism>
<protein>
    <submittedName>
        <fullName evidence="3">Response regulator receiver domain-containing protein</fullName>
    </submittedName>
</protein>
<evidence type="ECO:0000313" key="3">
    <source>
        <dbReference type="EMBL" id="PTR18184.1"/>
    </source>
</evidence>
<dbReference type="SUPFAM" id="SSF52172">
    <property type="entry name" value="CheY-like"/>
    <property type="match status" value="1"/>
</dbReference>
<reference evidence="3 4" key="1">
    <citation type="submission" date="2018-04" db="EMBL/GenBank/DDBJ databases">
        <title>Genomic Encyclopedia of Type Strains, Phase III (KMG-III): the genomes of soil and plant-associated and newly described type strains.</title>
        <authorList>
            <person name="Whitman W."/>
        </authorList>
    </citation>
    <scope>NUCLEOTIDE SEQUENCE [LARGE SCALE GENOMIC DNA]</scope>
    <source>
        <strain evidence="3 4">KA25</strain>
    </source>
</reference>
<keyword evidence="1" id="KW-0597">Phosphoprotein</keyword>
<evidence type="ECO:0000313" key="4">
    <source>
        <dbReference type="Proteomes" id="UP000244060"/>
    </source>
</evidence>
<accession>A0A2T5K6Y6</accession>
<dbReference type="AlphaFoldDB" id="A0A2T5K6Y6"/>
<dbReference type="SMART" id="SM00448">
    <property type="entry name" value="REC"/>
    <property type="match status" value="1"/>
</dbReference>
<dbReference type="Gene3D" id="3.40.50.2300">
    <property type="match status" value="1"/>
</dbReference>
<dbReference type="OrthoDB" id="582170at2"/>
<dbReference type="Proteomes" id="UP000244060">
    <property type="component" value="Unassembled WGS sequence"/>
</dbReference>
<evidence type="ECO:0000256" key="1">
    <source>
        <dbReference type="PROSITE-ProRule" id="PRU00169"/>
    </source>
</evidence>
<feature type="modified residue" description="4-aspartylphosphate" evidence="1">
    <location>
        <position position="64"/>
    </location>
</feature>
<dbReference type="InterPro" id="IPR001789">
    <property type="entry name" value="Sig_transdc_resp-reg_receiver"/>
</dbReference>
<dbReference type="PROSITE" id="PS50110">
    <property type="entry name" value="RESPONSE_REGULATORY"/>
    <property type="match status" value="1"/>
</dbReference>
<proteinExistence type="predicted"/>
<comment type="caution">
    <text evidence="3">The sequence shown here is derived from an EMBL/GenBank/DDBJ whole genome shotgun (WGS) entry which is preliminary data.</text>
</comment>
<dbReference type="Pfam" id="PF00072">
    <property type="entry name" value="Response_reg"/>
    <property type="match status" value="1"/>
</dbReference>
<keyword evidence="4" id="KW-1185">Reference proteome</keyword>
<evidence type="ECO:0000259" key="2">
    <source>
        <dbReference type="PROSITE" id="PS50110"/>
    </source>
</evidence>
<feature type="domain" description="Response regulatory" evidence="2">
    <location>
        <begin position="14"/>
        <end position="124"/>
    </location>
</feature>
<gene>
    <name evidence="3" type="ORF">C8J28_109142</name>
</gene>
<dbReference type="GO" id="GO:0000160">
    <property type="term" value="P:phosphorelay signal transduction system"/>
    <property type="evidence" value="ECO:0007669"/>
    <property type="project" value="InterPro"/>
</dbReference>
<dbReference type="InterPro" id="IPR011006">
    <property type="entry name" value="CheY-like_superfamily"/>
</dbReference>
<dbReference type="EMBL" id="QAOT01000009">
    <property type="protein sequence ID" value="PTR18184.1"/>
    <property type="molecule type" value="Genomic_DNA"/>
</dbReference>
<dbReference type="RefSeq" id="WP_108221134.1">
    <property type="nucleotide sequence ID" value="NZ_CP090021.1"/>
</dbReference>
<name>A0A2T5K6Y6_9RHOB</name>